<keyword evidence="2" id="KW-1133">Transmembrane helix</keyword>
<protein>
    <recommendedName>
        <fullName evidence="5">Sensor domain-containing protein</fullName>
    </recommendedName>
</protein>
<dbReference type="InParanoid" id="A0A0G4FU25"/>
<organism evidence="3 4">
    <name type="scientific">Vitrella brassicaformis (strain CCMP3155)</name>
    <dbReference type="NCBI Taxonomy" id="1169540"/>
    <lineage>
        <taxon>Eukaryota</taxon>
        <taxon>Sar</taxon>
        <taxon>Alveolata</taxon>
        <taxon>Colpodellida</taxon>
        <taxon>Vitrellaceae</taxon>
        <taxon>Vitrella</taxon>
    </lineage>
</organism>
<feature type="transmembrane region" description="Helical" evidence="2">
    <location>
        <begin position="63"/>
        <end position="91"/>
    </location>
</feature>
<feature type="transmembrane region" description="Helical" evidence="2">
    <location>
        <begin position="212"/>
        <end position="232"/>
    </location>
</feature>
<feature type="transmembrane region" description="Helical" evidence="2">
    <location>
        <begin position="152"/>
        <end position="182"/>
    </location>
</feature>
<proteinExistence type="predicted"/>
<evidence type="ECO:0000313" key="4">
    <source>
        <dbReference type="Proteomes" id="UP000041254"/>
    </source>
</evidence>
<feature type="compositionally biased region" description="Low complexity" evidence="1">
    <location>
        <begin position="279"/>
        <end position="302"/>
    </location>
</feature>
<evidence type="ECO:0008006" key="5">
    <source>
        <dbReference type="Google" id="ProtNLM"/>
    </source>
</evidence>
<reference evidence="3 4" key="1">
    <citation type="submission" date="2014-11" db="EMBL/GenBank/DDBJ databases">
        <authorList>
            <person name="Zhu J."/>
            <person name="Qi W."/>
            <person name="Song R."/>
        </authorList>
    </citation>
    <scope>NUCLEOTIDE SEQUENCE [LARGE SCALE GENOMIC DNA]</scope>
</reference>
<dbReference type="AlphaFoldDB" id="A0A0G4FU25"/>
<dbReference type="VEuPathDB" id="CryptoDB:Vbra_458"/>
<feature type="transmembrane region" description="Helical" evidence="2">
    <location>
        <begin position="20"/>
        <end position="43"/>
    </location>
</feature>
<dbReference type="Proteomes" id="UP000041254">
    <property type="component" value="Unassembled WGS sequence"/>
</dbReference>
<gene>
    <name evidence="3" type="ORF">Vbra_458</name>
</gene>
<keyword evidence="4" id="KW-1185">Reference proteome</keyword>
<accession>A0A0G4FU25</accession>
<feature type="region of interest" description="Disordered" evidence="1">
    <location>
        <begin position="254"/>
        <end position="322"/>
    </location>
</feature>
<evidence type="ECO:0000256" key="2">
    <source>
        <dbReference type="SAM" id="Phobius"/>
    </source>
</evidence>
<sequence length="322" mass="34371">MMQSSVRYAVHEPPSAEELACSFTGGLSYFGVLFSADFWGGLFHMALLQLPLNLVFGITTLTLTLVGIGLLPACLVGVVFIALGGAFAFVYRAMQMALLNGLDRHHTYHLKQPSPPSVAEFDDDPRTGGPSCFSCGGLCAFIKGGAPWNVRIYVAVGSMVFGVVCFVVNCVLLSIVVGLLAAPVGWANLHWKGGEFDGPWKARFLFHSPFSLVWTALGIAVGPGILWLIYYINLHARGTHAYFLGLRRRPKGQPRRLHPLPPVPQHPAAASDAEEQHHQQQQAGESSSSSGAGGAPVVVVGSPVPPPPCNPEIDADGQRAPN</sequence>
<evidence type="ECO:0000256" key="1">
    <source>
        <dbReference type="SAM" id="MobiDB-lite"/>
    </source>
</evidence>
<keyword evidence="2" id="KW-0472">Membrane</keyword>
<name>A0A0G4FU25_VITBC</name>
<evidence type="ECO:0000313" key="3">
    <source>
        <dbReference type="EMBL" id="CEM17795.1"/>
    </source>
</evidence>
<keyword evidence="2" id="KW-0812">Transmembrane</keyword>
<dbReference type="EMBL" id="CDMY01000496">
    <property type="protein sequence ID" value="CEM17795.1"/>
    <property type="molecule type" value="Genomic_DNA"/>
</dbReference>